<gene>
    <name evidence="1" type="ORF">ACOLOM_LOCUS5881</name>
</gene>
<comment type="caution">
    <text evidence="1">The sequence shown here is derived from an EMBL/GenBank/DDBJ whole genome shotgun (WGS) entry which is preliminary data.</text>
</comment>
<accession>A0ACA9MBF8</accession>
<organism evidence="1 2">
    <name type="scientific">Acaulospora colombiana</name>
    <dbReference type="NCBI Taxonomy" id="27376"/>
    <lineage>
        <taxon>Eukaryota</taxon>
        <taxon>Fungi</taxon>
        <taxon>Fungi incertae sedis</taxon>
        <taxon>Mucoromycota</taxon>
        <taxon>Glomeromycotina</taxon>
        <taxon>Glomeromycetes</taxon>
        <taxon>Diversisporales</taxon>
        <taxon>Acaulosporaceae</taxon>
        <taxon>Acaulospora</taxon>
    </lineage>
</organism>
<evidence type="ECO:0000313" key="2">
    <source>
        <dbReference type="Proteomes" id="UP000789525"/>
    </source>
</evidence>
<reference evidence="1" key="1">
    <citation type="submission" date="2021-06" db="EMBL/GenBank/DDBJ databases">
        <authorList>
            <person name="Kallberg Y."/>
            <person name="Tangrot J."/>
            <person name="Rosling A."/>
        </authorList>
    </citation>
    <scope>NUCLEOTIDE SEQUENCE</scope>
    <source>
        <strain evidence="1">CL356</strain>
    </source>
</reference>
<keyword evidence="2" id="KW-1185">Reference proteome</keyword>
<dbReference type="EMBL" id="CAJVPT010011329">
    <property type="protein sequence ID" value="CAG8578581.1"/>
    <property type="molecule type" value="Genomic_DNA"/>
</dbReference>
<proteinExistence type="predicted"/>
<sequence length="423" mass="45462">PKGSAGDSLDLTLLSGHPNRAQRPNQCRQPYDINQNHLRLQLSSTLTLHNMIQRAGVALSRIADNAPISITHVDGAPYFGTFSVPTESNIDNSSVEAIVDTITRLVGFDTTPADNEFAIAFPIAVSKDQWSTFKKKKMYSHDHCTAFLNGYASGAPDKGDINGLFIDLTPGQVAATLVNGGIRDKKWYFTGSGGGRVVLGDISELSIQTVMDKLVIPVVPEHIHPYCIGILRPEGAFPNLSSNELEARFPDTPVKWVSLNDISHGSAILMNRKVTSVDDSGGVEYSWLPLGVTLANGQIVTILPGDQRLPTDRKVILSTSQDNQTTATLRFSIGTIPWGEVVLEGLSPKAKGEGRIKLTIDCNHSGGTAVVVEEVGSTVQKTLRLKNIVEISSADAKAYKADTANKQVEQTLGADGVIGELPE</sequence>
<evidence type="ECO:0000313" key="1">
    <source>
        <dbReference type="EMBL" id="CAG8578581.1"/>
    </source>
</evidence>
<dbReference type="Proteomes" id="UP000789525">
    <property type="component" value="Unassembled WGS sequence"/>
</dbReference>
<feature type="non-terminal residue" evidence="1">
    <location>
        <position position="1"/>
    </location>
</feature>
<protein>
    <submittedName>
        <fullName evidence="1">15658_t:CDS:1</fullName>
    </submittedName>
</protein>
<name>A0ACA9MBF8_9GLOM</name>